<sequence length="511" mass="55301">MMSTAAIDLRLPLVKYSHAESETVRSSVQWTHYSAAHLCLLVRGAAVANGELSLHVVDRNTVMESMDIAHYADRGSDVRRSARQAGSNLSTEQLPIFGIVQEPNVALRLQLQTGRIRRIQLGLLSETHCRRLVETLSHRGVEFQERRPTTGVPKTAPTINAMPVAKTYGRAAPQQSSVDVHHTRPTPSPFHPPSVRIGSLGQFPQQTTLQHGEARLADLRSVRPPSAKHYGNAESTLPPRPCSVTAPRSLALSRDNTHEGKSPERVVESSSSVASRREVSSLRLGAGPSSCPTSAPLVRGNGQSSPGTSHEMTHVATQSSSRPSSALDLPPLQMPRLVEAQSESAAKTTPSNTPSRPSTGCSRLYSAQTAANGAALVTPQPQSTGDLPDIQSRSHLPFANRNSQLTPHEEKCSDVDASKRVARLSSLVDAPHEVETPMQVSSLSQQAKQPGDHRIGPSRSQHVSLAAYEKQSLQAREVALDQFLMDLLSDPSFETLCADVENCWRRSILGL</sequence>
<feature type="region of interest" description="Disordered" evidence="1">
    <location>
        <begin position="169"/>
        <end position="200"/>
    </location>
</feature>
<gene>
    <name evidence="2" type="ORF">CERZMDRAFT_100578</name>
</gene>
<proteinExistence type="predicted"/>
<evidence type="ECO:0000313" key="3">
    <source>
        <dbReference type="Proteomes" id="UP000799539"/>
    </source>
</evidence>
<protein>
    <submittedName>
        <fullName evidence="2">Uncharacterized protein</fullName>
    </submittedName>
</protein>
<dbReference type="InterPro" id="IPR004354">
    <property type="entry name" value="Meiotic_Rec114"/>
</dbReference>
<dbReference type="EMBL" id="ML992687">
    <property type="protein sequence ID" value="KAF2209376.1"/>
    <property type="molecule type" value="Genomic_DNA"/>
</dbReference>
<feature type="compositionally biased region" description="Basic and acidic residues" evidence="1">
    <location>
        <begin position="255"/>
        <end position="267"/>
    </location>
</feature>
<accession>A0A6A6F6G0</accession>
<dbReference type="GO" id="GO:0007131">
    <property type="term" value="P:reciprocal meiotic recombination"/>
    <property type="evidence" value="ECO:0007669"/>
    <property type="project" value="InterPro"/>
</dbReference>
<dbReference type="AlphaFoldDB" id="A0A6A6F6G0"/>
<dbReference type="Proteomes" id="UP000799539">
    <property type="component" value="Unassembled WGS sequence"/>
</dbReference>
<feature type="compositionally biased region" description="Low complexity" evidence="1">
    <location>
        <begin position="348"/>
        <end position="359"/>
    </location>
</feature>
<dbReference type="Pfam" id="PF03525">
    <property type="entry name" value="Meiotic_rec114"/>
    <property type="match status" value="1"/>
</dbReference>
<evidence type="ECO:0000256" key="1">
    <source>
        <dbReference type="SAM" id="MobiDB-lite"/>
    </source>
</evidence>
<feature type="compositionally biased region" description="Polar residues" evidence="1">
    <location>
        <begin position="438"/>
        <end position="448"/>
    </location>
</feature>
<evidence type="ECO:0000313" key="2">
    <source>
        <dbReference type="EMBL" id="KAF2209376.1"/>
    </source>
</evidence>
<feature type="compositionally biased region" description="Polar residues" evidence="1">
    <location>
        <begin position="301"/>
        <end position="324"/>
    </location>
</feature>
<reference evidence="2" key="1">
    <citation type="journal article" date="2020" name="Stud. Mycol.">
        <title>101 Dothideomycetes genomes: a test case for predicting lifestyles and emergence of pathogens.</title>
        <authorList>
            <person name="Haridas S."/>
            <person name="Albert R."/>
            <person name="Binder M."/>
            <person name="Bloem J."/>
            <person name="Labutti K."/>
            <person name="Salamov A."/>
            <person name="Andreopoulos B."/>
            <person name="Baker S."/>
            <person name="Barry K."/>
            <person name="Bills G."/>
            <person name="Bluhm B."/>
            <person name="Cannon C."/>
            <person name="Castanera R."/>
            <person name="Culley D."/>
            <person name="Daum C."/>
            <person name="Ezra D."/>
            <person name="Gonzalez J."/>
            <person name="Henrissat B."/>
            <person name="Kuo A."/>
            <person name="Liang C."/>
            <person name="Lipzen A."/>
            <person name="Lutzoni F."/>
            <person name="Magnuson J."/>
            <person name="Mondo S."/>
            <person name="Nolan M."/>
            <person name="Ohm R."/>
            <person name="Pangilinan J."/>
            <person name="Park H.-J."/>
            <person name="Ramirez L."/>
            <person name="Alfaro M."/>
            <person name="Sun H."/>
            <person name="Tritt A."/>
            <person name="Yoshinaga Y."/>
            <person name="Zwiers L.-H."/>
            <person name="Turgeon B."/>
            <person name="Goodwin S."/>
            <person name="Spatafora J."/>
            <person name="Crous P."/>
            <person name="Grigoriev I."/>
        </authorList>
    </citation>
    <scope>NUCLEOTIDE SEQUENCE</scope>
    <source>
        <strain evidence="2">SCOH1-5</strain>
    </source>
</reference>
<organism evidence="2 3">
    <name type="scientific">Cercospora zeae-maydis SCOH1-5</name>
    <dbReference type="NCBI Taxonomy" id="717836"/>
    <lineage>
        <taxon>Eukaryota</taxon>
        <taxon>Fungi</taxon>
        <taxon>Dikarya</taxon>
        <taxon>Ascomycota</taxon>
        <taxon>Pezizomycotina</taxon>
        <taxon>Dothideomycetes</taxon>
        <taxon>Dothideomycetidae</taxon>
        <taxon>Mycosphaerellales</taxon>
        <taxon>Mycosphaerellaceae</taxon>
        <taxon>Cercospora</taxon>
    </lineage>
</organism>
<dbReference type="OrthoDB" id="5360255at2759"/>
<feature type="region of interest" description="Disordered" evidence="1">
    <location>
        <begin position="377"/>
        <end position="414"/>
    </location>
</feature>
<feature type="region of interest" description="Disordered" evidence="1">
    <location>
        <begin position="224"/>
        <end position="363"/>
    </location>
</feature>
<keyword evidence="3" id="KW-1185">Reference proteome</keyword>
<name>A0A6A6F6G0_9PEZI</name>
<feature type="region of interest" description="Disordered" evidence="1">
    <location>
        <begin position="438"/>
        <end position="458"/>
    </location>
</feature>